<dbReference type="PANTHER" id="PTHR42760:SF5">
    <property type="entry name" value="2-DEHYDRO-3-DEOXY-D-GLUCONATE 5-DEHYDROGENASE"/>
    <property type="match status" value="1"/>
</dbReference>
<keyword evidence="2" id="KW-0560">Oxidoreductase</keyword>
<accession>A0ABW5V142</accession>
<dbReference type="EMBL" id="JBHUNE010000009">
    <property type="protein sequence ID" value="MFD2759185.1"/>
    <property type="molecule type" value="Genomic_DNA"/>
</dbReference>
<comment type="similarity">
    <text evidence="1">Belongs to the short-chain dehydrogenases/reductases (SDR) family.</text>
</comment>
<dbReference type="SMART" id="SM00822">
    <property type="entry name" value="PKS_KR"/>
    <property type="match status" value="1"/>
</dbReference>
<name>A0ABW5V142_9MICO</name>
<evidence type="ECO:0000313" key="4">
    <source>
        <dbReference type="EMBL" id="MFD2759185.1"/>
    </source>
</evidence>
<dbReference type="InterPro" id="IPR057326">
    <property type="entry name" value="KR_dom"/>
</dbReference>
<dbReference type="RefSeq" id="WP_019618699.1">
    <property type="nucleotide sequence ID" value="NZ_JBHUNE010000009.1"/>
</dbReference>
<feature type="domain" description="Ketoreductase" evidence="3">
    <location>
        <begin position="12"/>
        <end position="186"/>
    </location>
</feature>
<comment type="caution">
    <text evidence="4">The sequence shown here is derived from an EMBL/GenBank/DDBJ whole genome shotgun (WGS) entry which is preliminary data.</text>
</comment>
<dbReference type="PRINTS" id="PR00081">
    <property type="entry name" value="GDHRDH"/>
</dbReference>
<evidence type="ECO:0000256" key="1">
    <source>
        <dbReference type="ARBA" id="ARBA00006484"/>
    </source>
</evidence>
<reference evidence="5" key="1">
    <citation type="journal article" date="2019" name="Int. J. Syst. Evol. Microbiol.">
        <title>The Global Catalogue of Microorganisms (GCM) 10K type strain sequencing project: providing services to taxonomists for standard genome sequencing and annotation.</title>
        <authorList>
            <consortium name="The Broad Institute Genomics Platform"/>
            <consortium name="The Broad Institute Genome Sequencing Center for Infectious Disease"/>
            <person name="Wu L."/>
            <person name="Ma J."/>
        </authorList>
    </citation>
    <scope>NUCLEOTIDE SEQUENCE [LARGE SCALE GENOMIC DNA]</scope>
    <source>
        <strain evidence="5">TISTR 1514</strain>
    </source>
</reference>
<dbReference type="PANTHER" id="PTHR42760">
    <property type="entry name" value="SHORT-CHAIN DEHYDROGENASES/REDUCTASES FAMILY MEMBER"/>
    <property type="match status" value="1"/>
</dbReference>
<evidence type="ECO:0000259" key="3">
    <source>
        <dbReference type="SMART" id="SM00822"/>
    </source>
</evidence>
<dbReference type="InterPro" id="IPR002347">
    <property type="entry name" value="SDR_fam"/>
</dbReference>
<organism evidence="4 5">
    <name type="scientific">Gulosibacter faecalis</name>
    <dbReference type="NCBI Taxonomy" id="272240"/>
    <lineage>
        <taxon>Bacteria</taxon>
        <taxon>Bacillati</taxon>
        <taxon>Actinomycetota</taxon>
        <taxon>Actinomycetes</taxon>
        <taxon>Micrococcales</taxon>
        <taxon>Microbacteriaceae</taxon>
        <taxon>Gulosibacter</taxon>
    </lineage>
</organism>
<dbReference type="InterPro" id="IPR020904">
    <property type="entry name" value="Sc_DH/Rdtase_CS"/>
</dbReference>
<dbReference type="Pfam" id="PF13561">
    <property type="entry name" value="adh_short_C2"/>
    <property type="match status" value="1"/>
</dbReference>
<dbReference type="PROSITE" id="PS00061">
    <property type="entry name" value="ADH_SHORT"/>
    <property type="match status" value="1"/>
</dbReference>
<sequence>MSLHDRFSLSGKTALVTGGSRGLGRAMAQGLVDAGARVAIVARTGAAVTETAAELGAEGIVADVTADPAALIDRAEEALGAPLDIVLHAAGVQHRQAAEEFDPAEWDRLLRINLTAPFALSQELGRRQLERGATGSHIFIGSLTSLISMPQISAYGATKSGVYGVVRSLSTEWSGRGIRVNAIAPGYFRTELTEAVFTDEKRYAEMLARIPMQRFGDPEELAGAAVFLASDAASYVTGQLLVVDGGWTAA</sequence>
<evidence type="ECO:0000313" key="5">
    <source>
        <dbReference type="Proteomes" id="UP001597492"/>
    </source>
</evidence>
<dbReference type="SUPFAM" id="SSF51735">
    <property type="entry name" value="NAD(P)-binding Rossmann-fold domains"/>
    <property type="match status" value="1"/>
</dbReference>
<evidence type="ECO:0000256" key="2">
    <source>
        <dbReference type="ARBA" id="ARBA00023002"/>
    </source>
</evidence>
<keyword evidence="5" id="KW-1185">Reference proteome</keyword>
<proteinExistence type="inferred from homology"/>
<dbReference type="Proteomes" id="UP001597492">
    <property type="component" value="Unassembled WGS sequence"/>
</dbReference>
<dbReference type="Gene3D" id="3.40.50.720">
    <property type="entry name" value="NAD(P)-binding Rossmann-like Domain"/>
    <property type="match status" value="1"/>
</dbReference>
<gene>
    <name evidence="4" type="ORF">ACFSW7_12445</name>
</gene>
<dbReference type="InterPro" id="IPR036291">
    <property type="entry name" value="NAD(P)-bd_dom_sf"/>
</dbReference>
<protein>
    <submittedName>
        <fullName evidence="4">SDR family oxidoreductase</fullName>
    </submittedName>
</protein>